<dbReference type="EMBL" id="AVPL01000016">
    <property type="protein sequence ID" value="KGN41549.1"/>
    <property type="molecule type" value="Genomic_DNA"/>
</dbReference>
<comment type="caution">
    <text evidence="3">The sequence shown here is derived from an EMBL/GenBank/DDBJ whole genome shotgun (WGS) entry which is preliminary data.</text>
</comment>
<gene>
    <name evidence="3" type="ORF">N801_06985</name>
</gene>
<dbReference type="PANTHER" id="PTHR23308">
    <property type="entry name" value="NUCLEAR INHIBITOR OF PROTEIN PHOSPHATASE-1"/>
    <property type="match status" value="1"/>
</dbReference>
<dbReference type="PROSITE" id="PS50006">
    <property type="entry name" value="FHA_DOMAIN"/>
    <property type="match status" value="1"/>
</dbReference>
<organism evidence="3 4">
    <name type="scientific">Knoellia aerolata DSM 18566</name>
    <dbReference type="NCBI Taxonomy" id="1385519"/>
    <lineage>
        <taxon>Bacteria</taxon>
        <taxon>Bacillati</taxon>
        <taxon>Actinomycetota</taxon>
        <taxon>Actinomycetes</taxon>
        <taxon>Micrococcales</taxon>
        <taxon>Intrasporangiaceae</taxon>
        <taxon>Knoellia</taxon>
    </lineage>
</organism>
<dbReference type="InterPro" id="IPR008984">
    <property type="entry name" value="SMAD_FHA_dom_sf"/>
</dbReference>
<dbReference type="STRING" id="1385519.N801_06985"/>
<keyword evidence="4" id="KW-1185">Reference proteome</keyword>
<dbReference type="Proteomes" id="UP000030013">
    <property type="component" value="Unassembled WGS sequence"/>
</dbReference>
<dbReference type="Gene3D" id="2.60.200.20">
    <property type="match status" value="1"/>
</dbReference>
<protein>
    <recommendedName>
        <fullName evidence="2">FHA domain-containing protein</fullName>
    </recommendedName>
</protein>
<reference evidence="3 4" key="1">
    <citation type="submission" date="2013-08" db="EMBL/GenBank/DDBJ databases">
        <title>The genome sequence of Knoellia aerolata.</title>
        <authorList>
            <person name="Zhu W."/>
            <person name="Wang G."/>
        </authorList>
    </citation>
    <scope>NUCLEOTIDE SEQUENCE [LARGE SCALE GENOMIC DNA]</scope>
    <source>
        <strain evidence="3 4">DSM 18566</strain>
    </source>
</reference>
<dbReference type="Pfam" id="PF00498">
    <property type="entry name" value="FHA"/>
    <property type="match status" value="1"/>
</dbReference>
<name>A0A0A0JXX1_9MICO</name>
<evidence type="ECO:0000313" key="3">
    <source>
        <dbReference type="EMBL" id="KGN41549.1"/>
    </source>
</evidence>
<dbReference type="InterPro" id="IPR050923">
    <property type="entry name" value="Cell_Proc_Reg/RNA_Proc"/>
</dbReference>
<sequence>MPVLTGSSRAAPAPWVAEVWVDPQWYECQSSPDRLPDPGPPTVVSLRGSQILIGRRSAAASVAPHIDCDGDAGVSRRHAQLTRHGTGWVLQDLGSANGTYLGAVVGDIPDDPIETGLPVRSGNVLYLGSWTRIVLREEPLAR</sequence>
<keyword evidence="1" id="KW-0597">Phosphoprotein</keyword>
<accession>A0A0A0JXX1</accession>
<dbReference type="OrthoDB" id="5111283at2"/>
<feature type="domain" description="FHA" evidence="2">
    <location>
        <begin position="51"/>
        <end position="101"/>
    </location>
</feature>
<dbReference type="CDD" id="cd00060">
    <property type="entry name" value="FHA"/>
    <property type="match status" value="1"/>
</dbReference>
<evidence type="ECO:0000256" key="1">
    <source>
        <dbReference type="ARBA" id="ARBA00022553"/>
    </source>
</evidence>
<dbReference type="eggNOG" id="COG1716">
    <property type="taxonomic scope" value="Bacteria"/>
</dbReference>
<dbReference type="SMART" id="SM00240">
    <property type="entry name" value="FHA"/>
    <property type="match status" value="1"/>
</dbReference>
<evidence type="ECO:0000313" key="4">
    <source>
        <dbReference type="Proteomes" id="UP000030013"/>
    </source>
</evidence>
<dbReference type="SUPFAM" id="SSF49879">
    <property type="entry name" value="SMAD/FHA domain"/>
    <property type="match status" value="1"/>
</dbReference>
<dbReference type="AlphaFoldDB" id="A0A0A0JXX1"/>
<dbReference type="RefSeq" id="WP_052112767.1">
    <property type="nucleotide sequence ID" value="NZ_AVPL01000016.1"/>
</dbReference>
<dbReference type="InterPro" id="IPR000253">
    <property type="entry name" value="FHA_dom"/>
</dbReference>
<evidence type="ECO:0000259" key="2">
    <source>
        <dbReference type="PROSITE" id="PS50006"/>
    </source>
</evidence>
<proteinExistence type="predicted"/>